<reference evidence="3" key="1">
    <citation type="journal article" date="2019" name="Sci. Rep.">
        <title>Draft genome of Tanacetum cinerariifolium, the natural source of mosquito coil.</title>
        <authorList>
            <person name="Yamashiro T."/>
            <person name="Shiraishi A."/>
            <person name="Satake H."/>
            <person name="Nakayama K."/>
        </authorList>
    </citation>
    <scope>NUCLEOTIDE SEQUENCE</scope>
</reference>
<dbReference type="EMBL" id="BKCJ010009566">
    <property type="protein sequence ID" value="GEU87567.1"/>
    <property type="molecule type" value="Genomic_DNA"/>
</dbReference>
<feature type="region of interest" description="Disordered" evidence="2">
    <location>
        <begin position="254"/>
        <end position="273"/>
    </location>
</feature>
<sequence length="895" mass="101978">MPINKVLLAFNSNLLCAFSSAVAGAIVVLILSTSVVTGEETHEEELFTHKEEMDMETAQTTTTSKLPIFKQGEYDMSRLRIEQYFQVQDYALWDVIENGNSIKLVAQTTTNDVDTSTTPIPCHDAKTLFAAIQTRFGGNEATNKTQKTLLKQMYENFSALSTENQNQDSSKRSVNVEDTSSNAVVAIDGAGFDWRFMADDEVSTNMALMAFSNSEPEFKSYGPKTSKSSENISNEVKESPDALLVKEPRPVNTARTRPVNTAKPRPVNTASPNSAVVNAVSGCSRHMTRNMSYLSDFQEFDRGMLPLGEDPKEGELLVKELLKLLVHPWRVQAIAQGSFAILLQEMDEPNITMAEYIQLKEEKARRRGQEYNWETATYEVSFDFENEYPTIVYNNTATSELEVSIDFENEFLAIVYNDASISESKILAESTGDGDLERVQWCGNEPDHMHTLTNKSCTTICSSMGDETIHDERGDKVERVATTAFSLEAEQNSGNIIRTQSVTTLNEPVPQGTGIGSGPRCQDTILGDRPTQTRVKKLESWKNSRTPQLKRKLFKVRIESSSDKNLEDVETQGRHGQDTKVNTYSIPITTTSINITTVEPLSTVTTPVTTAGVSISTAEPSTPLTTTTTLIEDKDLTIDQTLIKMRSVKSKENLKEKEYLMQAKLEEEERIARQKEEEANIALIESWDNTQAMMDADYELAARLQEEERRELTIEEKLRLFVELIDKRKKYFTRLRAKKIRSKPPTKTQKRNQMCTYLKNMENYKHRRSQAKGSKKRTRKELDEVSVKRQKLEDDAEKAELKLCLEIVPKDDEAINIEYLATKYPIVEWKTHILDEKRYLYMLIKEIFKTTNPEEKKYPLTQEMLSRMISRRLEVDHECEMAYEHLRFTRTHLKK</sequence>
<name>A0A6L2NPQ2_TANCI</name>
<evidence type="ECO:0000256" key="1">
    <source>
        <dbReference type="SAM" id="Coils"/>
    </source>
</evidence>
<feature type="region of interest" description="Disordered" evidence="2">
    <location>
        <begin position="216"/>
        <end position="239"/>
    </location>
</feature>
<accession>A0A6L2NPQ2</accession>
<gene>
    <name evidence="3" type="ORF">Tci_059545</name>
</gene>
<organism evidence="3">
    <name type="scientific">Tanacetum cinerariifolium</name>
    <name type="common">Dalmatian daisy</name>
    <name type="synonym">Chrysanthemum cinerariifolium</name>
    <dbReference type="NCBI Taxonomy" id="118510"/>
    <lineage>
        <taxon>Eukaryota</taxon>
        <taxon>Viridiplantae</taxon>
        <taxon>Streptophyta</taxon>
        <taxon>Embryophyta</taxon>
        <taxon>Tracheophyta</taxon>
        <taxon>Spermatophyta</taxon>
        <taxon>Magnoliopsida</taxon>
        <taxon>eudicotyledons</taxon>
        <taxon>Gunneridae</taxon>
        <taxon>Pentapetalae</taxon>
        <taxon>asterids</taxon>
        <taxon>campanulids</taxon>
        <taxon>Asterales</taxon>
        <taxon>Asteraceae</taxon>
        <taxon>Asteroideae</taxon>
        <taxon>Anthemideae</taxon>
        <taxon>Anthemidinae</taxon>
        <taxon>Tanacetum</taxon>
    </lineage>
</organism>
<feature type="coiled-coil region" evidence="1">
    <location>
        <begin position="657"/>
        <end position="685"/>
    </location>
</feature>
<dbReference type="AlphaFoldDB" id="A0A6L2NPQ2"/>
<evidence type="ECO:0000256" key="2">
    <source>
        <dbReference type="SAM" id="MobiDB-lite"/>
    </source>
</evidence>
<protein>
    <submittedName>
        <fullName evidence="3">Uncharacterized protein</fullName>
    </submittedName>
</protein>
<proteinExistence type="predicted"/>
<keyword evidence="1" id="KW-0175">Coiled coil</keyword>
<evidence type="ECO:0000313" key="3">
    <source>
        <dbReference type="EMBL" id="GEU87567.1"/>
    </source>
</evidence>
<feature type="coiled-coil region" evidence="1">
    <location>
        <begin position="761"/>
        <end position="802"/>
    </location>
</feature>
<comment type="caution">
    <text evidence="3">The sequence shown here is derived from an EMBL/GenBank/DDBJ whole genome shotgun (WGS) entry which is preliminary data.</text>
</comment>
<feature type="compositionally biased region" description="Polar residues" evidence="2">
    <location>
        <begin position="223"/>
        <end position="234"/>
    </location>
</feature>